<dbReference type="PANTHER" id="PTHR34847:SF1">
    <property type="entry name" value="NODULATION PROTEIN U"/>
    <property type="match status" value="1"/>
</dbReference>
<dbReference type="EMBL" id="LO017727">
    <property type="protein sequence ID" value="CRH08226.1"/>
    <property type="molecule type" value="Genomic_DNA"/>
</dbReference>
<dbReference type="PANTHER" id="PTHR34847">
    <property type="entry name" value="NODULATION PROTEIN U"/>
    <property type="match status" value="1"/>
</dbReference>
<evidence type="ECO:0000256" key="1">
    <source>
        <dbReference type="ARBA" id="ARBA00006129"/>
    </source>
</evidence>
<evidence type="ECO:0000313" key="4">
    <source>
        <dbReference type="EMBL" id="CRH08226.1"/>
    </source>
</evidence>
<reference evidence="4" key="1">
    <citation type="submission" date="2015-04" db="EMBL/GenBank/DDBJ databases">
        <authorList>
            <person name="Syromyatnikov M.Y."/>
            <person name="Popov V.N."/>
        </authorList>
    </citation>
    <scope>NUCLEOTIDE SEQUENCE</scope>
    <source>
        <strain evidence="4">MO-1</strain>
    </source>
</reference>
<proteinExistence type="inferred from homology"/>
<accession>A0A1S7LR13</accession>
<sequence>MNTPYIIGINGFHDASVALLSSEQSEPIAIRSEDRHSGKPHHYGFPHAGLQQILEIVGDPKQIAAVAMAYDRDLYRHPPADYFSDLIPDHGESHLRIALESMFEQWESGESTLEQLQDDAAIILEGLSFTPQAQQDLKKRISYLFAHYTHQSFCVEQIKRYLPHTPIHFHTHHRTHAATYLTSPYEKAAVITWDGRGEFDTTVLWRGTGDQLTRIATVQHPWSLGTLYEVVCEYLGFDRISGPGKVMGLAAYGDERFIPLFKQIIQVDPAQFDYRFNPTLIAAGQSARLSLLAALTEQIGPARAPHEPANQPRFAAIARGIQAAIEEAAVSLTQRALAVTGCQQLVLSGGLSLNCVMNEVIRARTGLEPFLIPPSGDDGTALGAALLSRQQLQTSPTPRLRYDATYGSRPNRDELLSWLAAHQFQHRPASVDALADLLAEDALLGVMQGAYEIGPRALGFRSILANPTHHANWHRINKTVKFREDFRPFAPVFLKEEAQRFWGDQSSPTHSPWMLLAPQMSPTMGAALGAVTHVDGTARVQTLDGHFNPSLHQLLTAFKERTGVGCLLNTSLNMAGESILTDFSDLIDFMAMSELDGVVIEDRLILKAENGEALQQRQRLFTDRAAYRSQRSRRYDSWLAGHDLAVEAYDYGAVYRQLFPAK</sequence>
<dbReference type="AlphaFoldDB" id="A0A1S7LR13"/>
<dbReference type="SUPFAM" id="SSF53067">
    <property type="entry name" value="Actin-like ATPase domain"/>
    <property type="match status" value="1"/>
</dbReference>
<name>A0A1S7LR13_MAGMO</name>
<dbReference type="InterPro" id="IPR031730">
    <property type="entry name" value="Carbam_trans_C"/>
</dbReference>
<dbReference type="CDD" id="cd24033">
    <property type="entry name" value="ASKHA_NBD_NodU_CmcH-like_N"/>
    <property type="match status" value="1"/>
</dbReference>
<feature type="domain" description="Carbamoyltransferase" evidence="2">
    <location>
        <begin position="6"/>
        <end position="386"/>
    </location>
</feature>
<dbReference type="GO" id="GO:0003824">
    <property type="term" value="F:catalytic activity"/>
    <property type="evidence" value="ECO:0007669"/>
    <property type="project" value="InterPro"/>
</dbReference>
<dbReference type="Gene3D" id="3.90.870.20">
    <property type="entry name" value="Carbamoyltransferase, C-terminal domain"/>
    <property type="match status" value="1"/>
</dbReference>
<evidence type="ECO:0008006" key="5">
    <source>
        <dbReference type="Google" id="ProtNLM"/>
    </source>
</evidence>
<dbReference type="InterPro" id="IPR043129">
    <property type="entry name" value="ATPase_NBD"/>
</dbReference>
<dbReference type="Pfam" id="PF16861">
    <property type="entry name" value="Carbam_trans_C"/>
    <property type="match status" value="1"/>
</dbReference>
<evidence type="ECO:0000259" key="2">
    <source>
        <dbReference type="Pfam" id="PF02543"/>
    </source>
</evidence>
<dbReference type="Pfam" id="PF02543">
    <property type="entry name" value="Carbam_trans_N"/>
    <property type="match status" value="1"/>
</dbReference>
<evidence type="ECO:0000259" key="3">
    <source>
        <dbReference type="Pfam" id="PF16861"/>
    </source>
</evidence>
<gene>
    <name evidence="4" type="ORF">MAGMO_4098</name>
</gene>
<organism evidence="4">
    <name type="scientific">Magnetococcus massalia (strain MO-1)</name>
    <dbReference type="NCBI Taxonomy" id="451514"/>
    <lineage>
        <taxon>Bacteria</taxon>
        <taxon>Pseudomonadati</taxon>
        <taxon>Pseudomonadota</taxon>
        <taxon>Magnetococcia</taxon>
        <taxon>Magnetococcales</taxon>
        <taxon>Magnetococcaceae</taxon>
        <taxon>Magnetococcus</taxon>
    </lineage>
</organism>
<comment type="similarity">
    <text evidence="1">Belongs to the NodU/CmcH family.</text>
</comment>
<protein>
    <recommendedName>
        <fullName evidence="5">Carbamoyltransferase</fullName>
    </recommendedName>
</protein>
<dbReference type="InterPro" id="IPR003696">
    <property type="entry name" value="Carbtransf_dom"/>
</dbReference>
<dbReference type="Gene3D" id="3.30.420.40">
    <property type="match status" value="2"/>
</dbReference>
<feature type="domain" description="Carbamoyltransferase C-terminal" evidence="3">
    <location>
        <begin position="435"/>
        <end position="607"/>
    </location>
</feature>
<dbReference type="InterPro" id="IPR051338">
    <property type="entry name" value="NodU/CmcH_Carbamoyltrnsfr"/>
</dbReference>
<dbReference type="InterPro" id="IPR038152">
    <property type="entry name" value="Carbam_trans_C_sf"/>
</dbReference>